<organism evidence="1 2">
    <name type="scientific">Caerostris extrusa</name>
    <name type="common">Bark spider</name>
    <name type="synonym">Caerostris bankana</name>
    <dbReference type="NCBI Taxonomy" id="172846"/>
    <lineage>
        <taxon>Eukaryota</taxon>
        <taxon>Metazoa</taxon>
        <taxon>Ecdysozoa</taxon>
        <taxon>Arthropoda</taxon>
        <taxon>Chelicerata</taxon>
        <taxon>Arachnida</taxon>
        <taxon>Araneae</taxon>
        <taxon>Araneomorphae</taxon>
        <taxon>Entelegynae</taxon>
        <taxon>Araneoidea</taxon>
        <taxon>Araneidae</taxon>
        <taxon>Caerostris</taxon>
    </lineage>
</organism>
<proteinExistence type="predicted"/>
<evidence type="ECO:0000313" key="2">
    <source>
        <dbReference type="Proteomes" id="UP001054945"/>
    </source>
</evidence>
<evidence type="ECO:0000313" key="1">
    <source>
        <dbReference type="EMBL" id="GIY67119.1"/>
    </source>
</evidence>
<comment type="caution">
    <text evidence="1">The sequence shown here is derived from an EMBL/GenBank/DDBJ whole genome shotgun (WGS) entry which is preliminary data.</text>
</comment>
<dbReference type="Proteomes" id="UP001054945">
    <property type="component" value="Unassembled WGS sequence"/>
</dbReference>
<dbReference type="EMBL" id="BPLR01014204">
    <property type="protein sequence ID" value="GIY67119.1"/>
    <property type="molecule type" value="Genomic_DNA"/>
</dbReference>
<name>A0AAV4VAU1_CAEEX</name>
<sequence>MKTLSSTTCSYARQLSTLLTALFRPDHHIHHSRLVLVDSTNNTSDEQCQTICGVLFEDNLSVRVTNTLTTFTGLAFANAATINGTTPTKASHLKIISAMNKNIVFLQQRFTPVLSSESAHLALSRLAVCQY</sequence>
<protein>
    <submittedName>
        <fullName evidence="1">Uncharacterized protein</fullName>
    </submittedName>
</protein>
<gene>
    <name evidence="1" type="ORF">CEXT_680071</name>
</gene>
<accession>A0AAV4VAU1</accession>
<keyword evidence="2" id="KW-1185">Reference proteome</keyword>
<reference evidence="1 2" key="1">
    <citation type="submission" date="2021-06" db="EMBL/GenBank/DDBJ databases">
        <title>Caerostris extrusa draft genome.</title>
        <authorList>
            <person name="Kono N."/>
            <person name="Arakawa K."/>
        </authorList>
    </citation>
    <scope>NUCLEOTIDE SEQUENCE [LARGE SCALE GENOMIC DNA]</scope>
</reference>
<dbReference type="AlphaFoldDB" id="A0AAV4VAU1"/>